<dbReference type="OrthoDB" id="45055at2759"/>
<dbReference type="CDD" id="cd00421">
    <property type="entry name" value="intradiol_dioxygenase"/>
    <property type="match status" value="1"/>
</dbReference>
<dbReference type="GO" id="GO:0008199">
    <property type="term" value="F:ferric iron binding"/>
    <property type="evidence" value="ECO:0007669"/>
    <property type="project" value="InterPro"/>
</dbReference>
<keyword evidence="4" id="KW-0560">Oxidoreductase</keyword>
<gene>
    <name evidence="4" type="ORF">IV203_016461</name>
</gene>
<dbReference type="PANTHER" id="PTHR33711:SF10">
    <property type="entry name" value="INTRADIOL RING-CLEAVAGE DIOXYGENASES DOMAIN-CONTAINING PROTEIN"/>
    <property type="match status" value="1"/>
</dbReference>
<keyword evidence="4" id="KW-0223">Dioxygenase</keyword>
<reference evidence="4" key="1">
    <citation type="journal article" date="2021" name="Sci. Rep.">
        <title>Diploid genomic architecture of Nitzschia inconspicua, an elite biomass production diatom.</title>
        <authorList>
            <person name="Oliver A."/>
            <person name="Podell S."/>
            <person name="Pinowska A."/>
            <person name="Traller J.C."/>
            <person name="Smith S.R."/>
            <person name="McClure R."/>
            <person name="Beliaev A."/>
            <person name="Bohutskyi P."/>
            <person name="Hill E.A."/>
            <person name="Rabines A."/>
            <person name="Zheng H."/>
            <person name="Allen L.Z."/>
            <person name="Kuo A."/>
            <person name="Grigoriev I.V."/>
            <person name="Allen A.E."/>
            <person name="Hazlebeck D."/>
            <person name="Allen E.E."/>
        </authorList>
    </citation>
    <scope>NUCLEOTIDE SEQUENCE</scope>
    <source>
        <strain evidence="4">Hildebrandi</strain>
    </source>
</reference>
<dbReference type="Proteomes" id="UP000693970">
    <property type="component" value="Unassembled WGS sequence"/>
</dbReference>
<evidence type="ECO:0000256" key="1">
    <source>
        <dbReference type="SAM" id="MobiDB-lite"/>
    </source>
</evidence>
<feature type="compositionally biased region" description="Low complexity" evidence="1">
    <location>
        <begin position="263"/>
        <end position="275"/>
    </location>
</feature>
<dbReference type="PANTHER" id="PTHR33711">
    <property type="entry name" value="DIOXYGENASE, PUTATIVE (AFU_ORTHOLOGUE AFUA_2G02910)-RELATED"/>
    <property type="match status" value="1"/>
</dbReference>
<evidence type="ECO:0000313" key="5">
    <source>
        <dbReference type="Proteomes" id="UP000693970"/>
    </source>
</evidence>
<sequence>MKLFTGSASSLLFGVLVVSGVRFKEIVASDNKGWSIDAPTAQYKYTEDRRQLQNHDETIILFFDGIVLNDLGEPISGAQVQFWQTDKHGVYNHPRDLSSRGNPQLVPDFQYFGTSTSDSEGNFDFITYRPGLYVSRPITHIHFKVFVDGAEVLTSQLYFADESSSQQYSRMLVLELEPVLPQSTDDATIVEYYRTQSNVSSSSTLYFQTNKTIIIDMNLGGTMETTPAQTEGPFYPVVDFFHLGNDLTQPIITSDAQRTDVPSSSSASGSPTSVLSFPASTVDPKIHPFFSPKTWMGCCAALVAFCFL</sequence>
<dbReference type="GO" id="GO:0051213">
    <property type="term" value="F:dioxygenase activity"/>
    <property type="evidence" value="ECO:0007669"/>
    <property type="project" value="UniProtKB-KW"/>
</dbReference>
<protein>
    <submittedName>
        <fullName evidence="4">Intradiol ring-cleavage dioxygenase</fullName>
    </submittedName>
</protein>
<dbReference type="InterPro" id="IPR050770">
    <property type="entry name" value="Intradiol_RC_Dioxygenase"/>
</dbReference>
<keyword evidence="2" id="KW-0732">Signal</keyword>
<name>A0A9K3PI85_9STRA</name>
<keyword evidence="5" id="KW-1185">Reference proteome</keyword>
<dbReference type="InterPro" id="IPR000627">
    <property type="entry name" value="Intradiol_dOase_C"/>
</dbReference>
<accession>A0A9K3PI85</accession>
<reference evidence="4" key="2">
    <citation type="submission" date="2021-04" db="EMBL/GenBank/DDBJ databases">
        <authorList>
            <person name="Podell S."/>
        </authorList>
    </citation>
    <scope>NUCLEOTIDE SEQUENCE</scope>
    <source>
        <strain evidence="4">Hildebrandi</strain>
    </source>
</reference>
<evidence type="ECO:0000259" key="3">
    <source>
        <dbReference type="Pfam" id="PF00775"/>
    </source>
</evidence>
<proteinExistence type="predicted"/>
<organism evidence="4 5">
    <name type="scientific">Nitzschia inconspicua</name>
    <dbReference type="NCBI Taxonomy" id="303405"/>
    <lineage>
        <taxon>Eukaryota</taxon>
        <taxon>Sar</taxon>
        <taxon>Stramenopiles</taxon>
        <taxon>Ochrophyta</taxon>
        <taxon>Bacillariophyta</taxon>
        <taxon>Bacillariophyceae</taxon>
        <taxon>Bacillariophycidae</taxon>
        <taxon>Bacillariales</taxon>
        <taxon>Bacillariaceae</taxon>
        <taxon>Nitzschia</taxon>
    </lineage>
</organism>
<dbReference type="EMBL" id="JAGRRH010000020">
    <property type="protein sequence ID" value="KAG7347756.1"/>
    <property type="molecule type" value="Genomic_DNA"/>
</dbReference>
<feature type="chain" id="PRO_5039911406" evidence="2">
    <location>
        <begin position="21"/>
        <end position="308"/>
    </location>
</feature>
<feature type="domain" description="Intradiol ring-cleavage dioxygenases" evidence="3">
    <location>
        <begin position="50"/>
        <end position="162"/>
    </location>
</feature>
<feature type="region of interest" description="Disordered" evidence="1">
    <location>
        <begin position="256"/>
        <end position="275"/>
    </location>
</feature>
<dbReference type="AlphaFoldDB" id="A0A9K3PI85"/>
<feature type="signal peptide" evidence="2">
    <location>
        <begin position="1"/>
        <end position="20"/>
    </location>
</feature>
<evidence type="ECO:0000313" key="4">
    <source>
        <dbReference type="EMBL" id="KAG7347756.1"/>
    </source>
</evidence>
<evidence type="ECO:0000256" key="2">
    <source>
        <dbReference type="SAM" id="SignalP"/>
    </source>
</evidence>
<comment type="caution">
    <text evidence="4">The sequence shown here is derived from an EMBL/GenBank/DDBJ whole genome shotgun (WGS) entry which is preliminary data.</text>
</comment>
<dbReference type="Pfam" id="PF00775">
    <property type="entry name" value="Dioxygenase_C"/>
    <property type="match status" value="1"/>
</dbReference>